<dbReference type="Proteomes" id="UP000231183">
    <property type="component" value="Unassembled WGS sequence"/>
</dbReference>
<feature type="transmembrane region" description="Helical" evidence="1">
    <location>
        <begin position="142"/>
        <end position="163"/>
    </location>
</feature>
<dbReference type="EMBL" id="PFBX01000014">
    <property type="protein sequence ID" value="PIT87635.1"/>
    <property type="molecule type" value="Genomic_DNA"/>
</dbReference>
<proteinExistence type="predicted"/>
<keyword evidence="1" id="KW-0472">Membrane</keyword>
<feature type="transmembrane region" description="Helical" evidence="1">
    <location>
        <begin position="73"/>
        <end position="93"/>
    </location>
</feature>
<gene>
    <name evidence="2" type="ORF">COU31_01625</name>
</gene>
<accession>A0A2M6W4I6</accession>
<comment type="caution">
    <text evidence="2">The sequence shown here is derived from an EMBL/GenBank/DDBJ whole genome shotgun (WGS) entry which is preliminary data.</text>
</comment>
<feature type="transmembrane region" description="Helical" evidence="1">
    <location>
        <begin position="184"/>
        <end position="203"/>
    </location>
</feature>
<keyword evidence="1" id="KW-1133">Transmembrane helix</keyword>
<keyword evidence="1" id="KW-0812">Transmembrane</keyword>
<sequence>MLKEKNKKKLFIIAFCLLGFLAMQIKFTKIIGSDVNFSLFDFYGPIVSAFIGSIWGMIAVMAMQLINWAWHGFAVDAGAIIRFFPMLLAVLYFAKKSKLILAVPIIAMIAFWIHPQGRGAWYYALYWLIPLVMYFWRDKTVLARALGATFTAHCVGSVLWLWIFNLKTAVWISLIPVVWKERGLMAVGITLTFIAFNYLLSLVDRKISLANIIKLNPKYSAKKV</sequence>
<evidence type="ECO:0000256" key="1">
    <source>
        <dbReference type="SAM" id="Phobius"/>
    </source>
</evidence>
<feature type="transmembrane region" description="Helical" evidence="1">
    <location>
        <begin position="120"/>
        <end position="136"/>
    </location>
</feature>
<reference evidence="3" key="1">
    <citation type="submission" date="2017-09" db="EMBL/GenBank/DDBJ databases">
        <title>Depth-based differentiation of microbial function through sediment-hosted aquifers and enrichment of novel symbionts in the deep terrestrial subsurface.</title>
        <authorList>
            <person name="Probst A.J."/>
            <person name="Ladd B."/>
            <person name="Jarett J.K."/>
            <person name="Geller-Mcgrath D.E."/>
            <person name="Sieber C.M.K."/>
            <person name="Emerson J.B."/>
            <person name="Anantharaman K."/>
            <person name="Thomas B.C."/>
            <person name="Malmstrom R."/>
            <person name="Stieglmeier M."/>
            <person name="Klingl A."/>
            <person name="Woyke T."/>
            <person name="Ryan C.M."/>
            <person name="Banfield J.F."/>
        </authorList>
    </citation>
    <scope>NUCLEOTIDE SEQUENCE [LARGE SCALE GENOMIC DNA]</scope>
</reference>
<organism evidence="2 3">
    <name type="scientific">Candidatus Magasanikbacteria bacterium CG10_big_fil_rev_8_21_14_0_10_40_10</name>
    <dbReference type="NCBI Taxonomy" id="1974648"/>
    <lineage>
        <taxon>Bacteria</taxon>
        <taxon>Candidatus Magasanikiibacteriota</taxon>
    </lineage>
</organism>
<name>A0A2M6W4I6_9BACT</name>
<feature type="transmembrane region" description="Helical" evidence="1">
    <location>
        <begin position="42"/>
        <end position="66"/>
    </location>
</feature>
<feature type="transmembrane region" description="Helical" evidence="1">
    <location>
        <begin position="99"/>
        <end position="115"/>
    </location>
</feature>
<dbReference type="AlphaFoldDB" id="A0A2M6W4I6"/>
<evidence type="ECO:0000313" key="3">
    <source>
        <dbReference type="Proteomes" id="UP000231183"/>
    </source>
</evidence>
<evidence type="ECO:0000313" key="2">
    <source>
        <dbReference type="EMBL" id="PIT87635.1"/>
    </source>
</evidence>
<protein>
    <submittedName>
        <fullName evidence="2">Uncharacterized protein</fullName>
    </submittedName>
</protein>